<protein>
    <submittedName>
        <fullName evidence="2">Ribosomal RNA large subunit methyltransferase N</fullName>
    </submittedName>
</protein>
<sequence>MTQSTTPAPSASVAVSKENTVNQKQKSIC</sequence>
<keyword evidence="2" id="KW-0808">Transferase</keyword>
<name>A0A379GFJ6_PROMI</name>
<evidence type="ECO:0000256" key="1">
    <source>
        <dbReference type="SAM" id="MobiDB-lite"/>
    </source>
</evidence>
<evidence type="ECO:0000313" key="3">
    <source>
        <dbReference type="Proteomes" id="UP000254191"/>
    </source>
</evidence>
<dbReference type="EMBL" id="UGTS01000006">
    <property type="protein sequence ID" value="SUC39798.1"/>
    <property type="molecule type" value="Genomic_DNA"/>
</dbReference>
<dbReference type="AlphaFoldDB" id="A0A379GFJ6"/>
<evidence type="ECO:0000313" key="2">
    <source>
        <dbReference type="EMBL" id="SUC39798.1"/>
    </source>
</evidence>
<reference evidence="2 3" key="1">
    <citation type="submission" date="2018-06" db="EMBL/GenBank/DDBJ databases">
        <authorList>
            <consortium name="Pathogen Informatics"/>
            <person name="Doyle S."/>
        </authorList>
    </citation>
    <scope>NUCLEOTIDE SEQUENCE [LARGE SCALE GENOMIC DNA]</scope>
    <source>
        <strain evidence="2 3">NCTC11938</strain>
    </source>
</reference>
<keyword evidence="2" id="KW-0489">Methyltransferase</keyword>
<proteinExistence type="predicted"/>
<organism evidence="2 3">
    <name type="scientific">Proteus mirabilis</name>
    <dbReference type="NCBI Taxonomy" id="584"/>
    <lineage>
        <taxon>Bacteria</taxon>
        <taxon>Pseudomonadati</taxon>
        <taxon>Pseudomonadota</taxon>
        <taxon>Gammaproteobacteria</taxon>
        <taxon>Enterobacterales</taxon>
        <taxon>Morganellaceae</taxon>
        <taxon>Proteus</taxon>
    </lineage>
</organism>
<dbReference type="GO" id="GO:0032259">
    <property type="term" value="P:methylation"/>
    <property type="evidence" value="ECO:0007669"/>
    <property type="project" value="UniProtKB-KW"/>
</dbReference>
<accession>A0A379GFJ6</accession>
<dbReference type="Proteomes" id="UP000254191">
    <property type="component" value="Unassembled WGS sequence"/>
</dbReference>
<feature type="compositionally biased region" description="Polar residues" evidence="1">
    <location>
        <begin position="17"/>
        <end position="29"/>
    </location>
</feature>
<gene>
    <name evidence="2" type="ORF">NCTC11938_04063</name>
</gene>
<dbReference type="GO" id="GO:0008168">
    <property type="term" value="F:methyltransferase activity"/>
    <property type="evidence" value="ECO:0007669"/>
    <property type="project" value="UniProtKB-KW"/>
</dbReference>
<feature type="region of interest" description="Disordered" evidence="1">
    <location>
        <begin position="1"/>
        <end position="29"/>
    </location>
</feature>